<organism evidence="1 2">
    <name type="scientific">Candidatus Accumulibacter vicinus</name>
    <dbReference type="NCBI Taxonomy" id="2954382"/>
    <lineage>
        <taxon>Bacteria</taxon>
        <taxon>Pseudomonadati</taxon>
        <taxon>Pseudomonadota</taxon>
        <taxon>Betaproteobacteria</taxon>
        <taxon>Candidatus Accumulibacter</taxon>
    </lineage>
</organism>
<dbReference type="EMBL" id="JDSS02000007">
    <property type="protein sequence ID" value="KFB69801.1"/>
    <property type="molecule type" value="Genomic_DNA"/>
</dbReference>
<protein>
    <submittedName>
        <fullName evidence="1">Uncharacterized protein</fullName>
    </submittedName>
</protein>
<comment type="caution">
    <text evidence="1">The sequence shown here is derived from an EMBL/GenBank/DDBJ whole genome shotgun (WGS) entry which is preliminary data.</text>
</comment>
<gene>
    <name evidence="1" type="ORF">CAPSK01_000514</name>
</gene>
<dbReference type="AlphaFoldDB" id="A0A084Y507"/>
<proteinExistence type="predicted"/>
<sequence length="208" mass="21958">MTLVAREGLGLRIEPVESTSPETEPEYAFRIRAHGADDSVAQAVGVIGVMRIAPELSGVPIPFIQTAIGGGHPKRAVVRFDDATYVVVPQAVGILGIMLVGDEPSGVAVVLVEASVVRPDPQIARPILVEAHHLVVGQAVRHVRVSAKVGIGIGFSVETAQTVAHHAKPEFSLPVFQDGPYIVGEQAVGFIVLVLVKSEFCGAWIILV</sequence>
<evidence type="ECO:0000313" key="1">
    <source>
        <dbReference type="EMBL" id="KFB69801.1"/>
    </source>
</evidence>
<evidence type="ECO:0000313" key="2">
    <source>
        <dbReference type="Proteomes" id="UP000019812"/>
    </source>
</evidence>
<reference evidence="1 2" key="1">
    <citation type="submission" date="2014-07" db="EMBL/GenBank/DDBJ databases">
        <title>Expanding our view of genomic diversity in Candidatus Accumulibacter clades.</title>
        <authorList>
            <person name="Skennerton C.T."/>
            <person name="Barr J.J."/>
            <person name="Slater F.R."/>
            <person name="Bond P.L."/>
            <person name="Tyson G.W."/>
        </authorList>
    </citation>
    <scope>NUCLEOTIDE SEQUENCE [LARGE SCALE GENOMIC DNA]</scope>
    <source>
        <strain evidence="2">SK-01</strain>
    </source>
</reference>
<dbReference type="Proteomes" id="UP000019812">
    <property type="component" value="Unassembled WGS sequence"/>
</dbReference>
<accession>A0A084Y507</accession>
<name>A0A084Y507_9PROT</name>